<proteinExistence type="predicted"/>
<reference evidence="1" key="1">
    <citation type="submission" date="2018-02" db="EMBL/GenBank/DDBJ databases">
        <title>Rhizophora mucronata_Transcriptome.</title>
        <authorList>
            <person name="Meera S.P."/>
            <person name="Sreeshan A."/>
            <person name="Augustine A."/>
        </authorList>
    </citation>
    <scope>NUCLEOTIDE SEQUENCE</scope>
    <source>
        <tissue evidence="1">Leaf</tissue>
    </source>
</reference>
<name>A0A2P2R2Q8_RHIMU</name>
<evidence type="ECO:0000313" key="1">
    <source>
        <dbReference type="EMBL" id="MBX73457.1"/>
    </source>
</evidence>
<accession>A0A2P2R2Q8</accession>
<sequence>MCVRTRVQEWLINIGSGMRISV</sequence>
<dbReference type="AlphaFoldDB" id="A0A2P2R2Q8"/>
<dbReference type="EMBL" id="GGEC01092973">
    <property type="protein sequence ID" value="MBX73457.1"/>
    <property type="molecule type" value="Transcribed_RNA"/>
</dbReference>
<protein>
    <submittedName>
        <fullName evidence="1">Uncharacterized protein</fullName>
    </submittedName>
</protein>
<organism evidence="1">
    <name type="scientific">Rhizophora mucronata</name>
    <name type="common">Asiatic mangrove</name>
    <dbReference type="NCBI Taxonomy" id="61149"/>
    <lineage>
        <taxon>Eukaryota</taxon>
        <taxon>Viridiplantae</taxon>
        <taxon>Streptophyta</taxon>
        <taxon>Embryophyta</taxon>
        <taxon>Tracheophyta</taxon>
        <taxon>Spermatophyta</taxon>
        <taxon>Magnoliopsida</taxon>
        <taxon>eudicotyledons</taxon>
        <taxon>Gunneridae</taxon>
        <taxon>Pentapetalae</taxon>
        <taxon>rosids</taxon>
        <taxon>fabids</taxon>
        <taxon>Malpighiales</taxon>
        <taxon>Rhizophoraceae</taxon>
        <taxon>Rhizophora</taxon>
    </lineage>
</organism>